<proteinExistence type="predicted"/>
<dbReference type="Proteomes" id="UP000509346">
    <property type="component" value="Chromosome"/>
</dbReference>
<reference evidence="1 2" key="1">
    <citation type="submission" date="2020-07" db="EMBL/GenBank/DDBJ databases">
        <title>Halosimplex litoreum sp. nov. and Halosimplex rubrum sp. nov., isolated from different salt environments.</title>
        <authorList>
            <person name="Cui H."/>
        </authorList>
    </citation>
    <scope>NUCLEOTIDE SEQUENCE [LARGE SCALE GENOMIC DNA]</scope>
    <source>
        <strain evidence="1 2">R2</strain>
    </source>
</reference>
<gene>
    <name evidence="1" type="ORF">HZS54_19545</name>
</gene>
<keyword evidence="2" id="KW-1185">Reference proteome</keyword>
<evidence type="ECO:0000313" key="2">
    <source>
        <dbReference type="Proteomes" id="UP000509346"/>
    </source>
</evidence>
<dbReference type="AlphaFoldDB" id="A0A7D5TBG9"/>
<evidence type="ECO:0000313" key="1">
    <source>
        <dbReference type="EMBL" id="QLH83690.1"/>
    </source>
</evidence>
<dbReference type="KEGG" id="hpel:HZS54_19545"/>
<sequence length="55" mass="5458">MTELSAYPAHQGAEASVCGGAGSAVSADAPVDTGKRIPARARFGGVDRNLESIAA</sequence>
<dbReference type="RefSeq" id="WP_179918732.1">
    <property type="nucleotide sequence ID" value="NZ_CP058909.1"/>
</dbReference>
<dbReference type="EMBL" id="CP058909">
    <property type="protein sequence ID" value="QLH83690.1"/>
    <property type="molecule type" value="Genomic_DNA"/>
</dbReference>
<dbReference type="OrthoDB" id="237451at2157"/>
<dbReference type="GeneID" id="56084832"/>
<organism evidence="1 2">
    <name type="scientific">Halosimplex pelagicum</name>
    <dbReference type="NCBI Taxonomy" id="869886"/>
    <lineage>
        <taxon>Archaea</taxon>
        <taxon>Methanobacteriati</taxon>
        <taxon>Methanobacteriota</taxon>
        <taxon>Stenosarchaea group</taxon>
        <taxon>Halobacteria</taxon>
        <taxon>Halobacteriales</taxon>
        <taxon>Haloarculaceae</taxon>
        <taxon>Halosimplex</taxon>
    </lineage>
</organism>
<name>A0A7D5TBG9_9EURY</name>
<accession>A0A7D5TBG9</accession>
<protein>
    <submittedName>
        <fullName evidence="1">Uncharacterized protein</fullName>
    </submittedName>
</protein>